<dbReference type="InterPro" id="IPR050992">
    <property type="entry name" value="CheZ_family_phosphatases"/>
</dbReference>
<sequence>MEYSNLSGMQLDALREVGNIGAGNAATSMSILLDRKIDMNVPSVSIVDYNDMMEIIGGPEELIVAIVFQIKDEFPCTVYFILSVDEAEHLIQDLTGNKDFTLMNDLYHNELAMSALKETGNIVIGSYLSALSDFIKYNMHPSIPYLSFDMAGAVLTAGLLEISEVSDYAIVINTSILSDASENIQGHFFLLPEPESLSKLFEALGIEND</sequence>
<evidence type="ECO:0000259" key="3">
    <source>
        <dbReference type="Pfam" id="PF04509"/>
    </source>
</evidence>
<accession>A0ABR5MLF8</accession>
<keyword evidence="1" id="KW-0145">Chemotaxis</keyword>
<dbReference type="InterPro" id="IPR028976">
    <property type="entry name" value="CheC-like_sf"/>
</dbReference>
<keyword evidence="2" id="KW-0378">Hydrolase</keyword>
<feature type="domain" description="CheC-like protein" evidence="3">
    <location>
        <begin position="112"/>
        <end position="142"/>
    </location>
</feature>
<evidence type="ECO:0000313" key="4">
    <source>
        <dbReference type="EMBL" id="KPH76997.1"/>
    </source>
</evidence>
<evidence type="ECO:0000256" key="1">
    <source>
        <dbReference type="ARBA" id="ARBA00022500"/>
    </source>
</evidence>
<dbReference type="Gene3D" id="3.40.1550.10">
    <property type="entry name" value="CheC-like"/>
    <property type="match status" value="1"/>
</dbReference>
<dbReference type="PANTHER" id="PTHR43693:SF1">
    <property type="entry name" value="PROTEIN PHOSPHATASE CHEZ"/>
    <property type="match status" value="1"/>
</dbReference>
<reference evidence="4 5" key="1">
    <citation type="submission" date="2015-07" db="EMBL/GenBank/DDBJ databases">
        <title>High-quality draft genome sequence of Oceanobacillus caeni HM6, a bacillus isolated from a human feces.</title>
        <authorList>
            <person name="Kumar J."/>
            <person name="Verma M.K."/>
            <person name="Pandey R."/>
            <person name="Bhambi M."/>
            <person name="Chauhan N."/>
        </authorList>
    </citation>
    <scope>NUCLEOTIDE SEQUENCE [LARGE SCALE GENOMIC DNA]</scope>
    <source>
        <strain evidence="4 5">HM6</strain>
    </source>
</reference>
<dbReference type="InterPro" id="IPR007597">
    <property type="entry name" value="CheC"/>
</dbReference>
<dbReference type="PANTHER" id="PTHR43693">
    <property type="entry name" value="PROTEIN PHOSPHATASE CHEZ"/>
    <property type="match status" value="1"/>
</dbReference>
<evidence type="ECO:0000313" key="5">
    <source>
        <dbReference type="Proteomes" id="UP000037854"/>
    </source>
</evidence>
<dbReference type="Proteomes" id="UP000037854">
    <property type="component" value="Unassembled WGS sequence"/>
</dbReference>
<gene>
    <name evidence="4" type="ORF">AFL42_04535</name>
</gene>
<protein>
    <submittedName>
        <fullName evidence="4">Chemotaxis protein CheY</fullName>
    </submittedName>
</protein>
<dbReference type="SUPFAM" id="SSF103039">
    <property type="entry name" value="CheC-like"/>
    <property type="match status" value="1"/>
</dbReference>
<organism evidence="4 5">
    <name type="scientific">Oceanobacillus caeni</name>
    <dbReference type="NCBI Taxonomy" id="405946"/>
    <lineage>
        <taxon>Bacteria</taxon>
        <taxon>Bacillati</taxon>
        <taxon>Bacillota</taxon>
        <taxon>Bacilli</taxon>
        <taxon>Bacillales</taxon>
        <taxon>Bacillaceae</taxon>
        <taxon>Oceanobacillus</taxon>
    </lineage>
</organism>
<name>A0ABR5MLF8_9BACI</name>
<dbReference type="Pfam" id="PF04509">
    <property type="entry name" value="CheC"/>
    <property type="match status" value="2"/>
</dbReference>
<evidence type="ECO:0000256" key="2">
    <source>
        <dbReference type="ARBA" id="ARBA00022801"/>
    </source>
</evidence>
<keyword evidence="5" id="KW-1185">Reference proteome</keyword>
<dbReference type="EMBL" id="LGTK01000010">
    <property type="protein sequence ID" value="KPH76997.1"/>
    <property type="molecule type" value="Genomic_DNA"/>
</dbReference>
<dbReference type="RefSeq" id="WP_047186067.1">
    <property type="nucleotide sequence ID" value="NZ_JAHHXM010000005.1"/>
</dbReference>
<proteinExistence type="predicted"/>
<dbReference type="CDD" id="cd17909">
    <property type="entry name" value="CheC_ClassI"/>
    <property type="match status" value="1"/>
</dbReference>
<feature type="domain" description="CheC-like protein" evidence="3">
    <location>
        <begin position="9"/>
        <end position="46"/>
    </location>
</feature>
<comment type="caution">
    <text evidence="4">The sequence shown here is derived from an EMBL/GenBank/DDBJ whole genome shotgun (WGS) entry which is preliminary data.</text>
</comment>